<evidence type="ECO:0000313" key="1">
    <source>
        <dbReference type="EMBL" id="KAJ6227178.1"/>
    </source>
</evidence>
<reference evidence="1" key="1">
    <citation type="submission" date="2022-08" db="EMBL/GenBank/DDBJ databases">
        <title>Novel sulfate-reducing endosymbionts in the free-living metamonad Anaeramoeba.</title>
        <authorList>
            <person name="Jerlstrom-Hultqvist J."/>
            <person name="Cepicka I."/>
            <person name="Gallot-Lavallee L."/>
            <person name="Salas-Leiva D."/>
            <person name="Curtis B.A."/>
            <person name="Zahonova K."/>
            <person name="Pipaliya S."/>
            <person name="Dacks J."/>
            <person name="Roger A.J."/>
        </authorList>
    </citation>
    <scope>NUCLEOTIDE SEQUENCE</scope>
    <source>
        <strain evidence="1">Schooner1</strain>
    </source>
</reference>
<accession>A0ABQ8X6A7</accession>
<dbReference type="Proteomes" id="UP001150062">
    <property type="component" value="Unassembled WGS sequence"/>
</dbReference>
<evidence type="ECO:0000313" key="2">
    <source>
        <dbReference type="Proteomes" id="UP001150062"/>
    </source>
</evidence>
<organism evidence="1 2">
    <name type="scientific">Anaeramoeba flamelloides</name>
    <dbReference type="NCBI Taxonomy" id="1746091"/>
    <lineage>
        <taxon>Eukaryota</taxon>
        <taxon>Metamonada</taxon>
        <taxon>Anaeramoebidae</taxon>
        <taxon>Anaeramoeba</taxon>
    </lineage>
</organism>
<protein>
    <submittedName>
        <fullName evidence="1">Uncharacterized protein</fullName>
    </submittedName>
</protein>
<keyword evidence="2" id="KW-1185">Reference proteome</keyword>
<sequence length="79" mass="8984">MQLIEEQSQCSPNIEIIKNKKNPNNGLAIITPSSKKNEELIKQALGNNFYFENRKITLAQYSNKRSNMKANSASKITQK</sequence>
<gene>
    <name evidence="1" type="ORF">M0813_10085</name>
</gene>
<comment type="caution">
    <text evidence="1">The sequence shown here is derived from an EMBL/GenBank/DDBJ whole genome shotgun (WGS) entry which is preliminary data.</text>
</comment>
<proteinExistence type="predicted"/>
<dbReference type="EMBL" id="JAOAOG010000337">
    <property type="protein sequence ID" value="KAJ6227178.1"/>
    <property type="molecule type" value="Genomic_DNA"/>
</dbReference>
<name>A0ABQ8X6A7_9EUKA</name>